<keyword evidence="3" id="KW-1185">Reference proteome</keyword>
<dbReference type="HOGENOM" id="CLU_065269_0_0_1"/>
<dbReference type="PANTHER" id="PTHR35696">
    <property type="entry name" value="ELECTRON CARRIER/IRON ION-BINDING PROTEIN"/>
    <property type="match status" value="1"/>
</dbReference>
<dbReference type="PANTHER" id="PTHR35696:SF1">
    <property type="entry name" value="ELECTRON CARRIER_IRON ION-BINDING PROTEIN"/>
    <property type="match status" value="1"/>
</dbReference>
<dbReference type="STRING" id="3641.A0A061FSL4"/>
<feature type="region of interest" description="Disordered" evidence="1">
    <location>
        <begin position="1"/>
        <end position="58"/>
    </location>
</feature>
<dbReference type="EMBL" id="CM001888">
    <property type="protein sequence ID" value="EOY19903.1"/>
    <property type="molecule type" value="Genomic_DNA"/>
</dbReference>
<evidence type="ECO:0000313" key="3">
    <source>
        <dbReference type="Proteomes" id="UP000026915"/>
    </source>
</evidence>
<dbReference type="FunCoup" id="A0A061FSL4">
    <property type="interactions" value="1253"/>
</dbReference>
<dbReference type="Gramene" id="EOY19903">
    <property type="protein sequence ID" value="EOY19903"/>
    <property type="gene ID" value="TCM_045300"/>
</dbReference>
<reference evidence="2 3" key="1">
    <citation type="journal article" date="2013" name="Genome Biol.">
        <title>The genome sequence of the most widely cultivated cacao type and its use to identify candidate genes regulating pod color.</title>
        <authorList>
            <person name="Motamayor J.C."/>
            <person name="Mockaitis K."/>
            <person name="Schmutz J."/>
            <person name="Haiminen N."/>
            <person name="Iii D.L."/>
            <person name="Cornejo O."/>
            <person name="Findley S.D."/>
            <person name="Zheng P."/>
            <person name="Utro F."/>
            <person name="Royaert S."/>
            <person name="Saski C."/>
            <person name="Jenkins J."/>
            <person name="Podicheti R."/>
            <person name="Zhao M."/>
            <person name="Scheffler B.E."/>
            <person name="Stack J.C."/>
            <person name="Feltus F.A."/>
            <person name="Mustiga G.M."/>
            <person name="Amores F."/>
            <person name="Phillips W."/>
            <person name="Marelli J.P."/>
            <person name="May G.D."/>
            <person name="Shapiro H."/>
            <person name="Ma J."/>
            <person name="Bustamante C.D."/>
            <person name="Schnell R.J."/>
            <person name="Main D."/>
            <person name="Gilbert D."/>
            <person name="Parida L."/>
            <person name="Kuhn D.N."/>
        </authorList>
    </citation>
    <scope>NUCLEOTIDE SEQUENCE [LARGE SCALE GENOMIC DNA]</scope>
    <source>
        <strain evidence="3">cv. Matina 1-6</strain>
    </source>
</reference>
<feature type="region of interest" description="Disordered" evidence="1">
    <location>
        <begin position="98"/>
        <end position="124"/>
    </location>
</feature>
<dbReference type="OMA" id="YSFPKLW"/>
<dbReference type="eggNOG" id="ENOG502QUR3">
    <property type="taxonomic scope" value="Eukaryota"/>
</dbReference>
<proteinExistence type="predicted"/>
<organism evidence="2 3">
    <name type="scientific">Theobroma cacao</name>
    <name type="common">Cacao</name>
    <name type="synonym">Cocoa</name>
    <dbReference type="NCBI Taxonomy" id="3641"/>
    <lineage>
        <taxon>Eukaryota</taxon>
        <taxon>Viridiplantae</taxon>
        <taxon>Streptophyta</taxon>
        <taxon>Embryophyta</taxon>
        <taxon>Tracheophyta</taxon>
        <taxon>Spermatophyta</taxon>
        <taxon>Magnoliopsida</taxon>
        <taxon>eudicotyledons</taxon>
        <taxon>Gunneridae</taxon>
        <taxon>Pentapetalae</taxon>
        <taxon>rosids</taxon>
        <taxon>malvids</taxon>
        <taxon>Malvales</taxon>
        <taxon>Malvaceae</taxon>
        <taxon>Byttnerioideae</taxon>
        <taxon>Theobroma</taxon>
    </lineage>
</organism>
<dbReference type="InParanoid" id="A0A061FSL4"/>
<feature type="region of interest" description="Disordered" evidence="1">
    <location>
        <begin position="201"/>
        <end position="221"/>
    </location>
</feature>
<gene>
    <name evidence="2" type="ORF">TCM_045300</name>
</gene>
<evidence type="ECO:0000313" key="2">
    <source>
        <dbReference type="EMBL" id="EOY19903.1"/>
    </source>
</evidence>
<accession>A0A061FSL4</accession>
<feature type="compositionally biased region" description="Low complexity" evidence="1">
    <location>
        <begin position="102"/>
        <end position="117"/>
    </location>
</feature>
<dbReference type="AlphaFoldDB" id="A0A061FSL4"/>
<protein>
    <submittedName>
        <fullName evidence="2">Uncharacterized protein isoform 2</fullName>
    </submittedName>
</protein>
<feature type="compositionally biased region" description="Low complexity" evidence="1">
    <location>
        <begin position="1"/>
        <end position="34"/>
    </location>
</feature>
<evidence type="ECO:0000256" key="1">
    <source>
        <dbReference type="SAM" id="MobiDB-lite"/>
    </source>
</evidence>
<sequence length="390" mass="43424">MAASSPAATKSTTDTTTTTATTGTAATAAAAAATPSPPSLPFQRMDTPPKTQRGLNKPKCIQCGNVARSSRCPYRSCKSCCSKAQNPCHIHVLKSNSAYPEKTPTSSTPSSDQKSTQASSQATPLRVPSFRQLSNAFAQFDNLQVRSKKHLTIKDAVALNEWRFSKLKEFKDRNIEVENEAFDRYMQNISLLEEVFSTKSIHKGSNEDEGSEPKPSSLEDETWMMTSGLKLTLRSDPVRTDDSRKRIQQIVDQGIKKLQKCEADDGANDPDDQNKHGSRLNKVKTLWVERASILSDFVDKLNKARSEEDLKSCLDMKARLYNQSIEEADRNVAETKHPEALNKQGAENDVTPRRVADYLLPKLFTPIEIDQETINKVDVHFSSLEQIEDL</sequence>
<name>A0A061FSL4_THECC</name>
<dbReference type="Proteomes" id="UP000026915">
    <property type="component" value="Chromosome 10"/>
</dbReference>